<evidence type="ECO:0000313" key="10">
    <source>
        <dbReference type="EMBL" id="GHO57928.1"/>
    </source>
</evidence>
<evidence type="ECO:0000259" key="9">
    <source>
        <dbReference type="PROSITE" id="PS50075"/>
    </source>
</evidence>
<dbReference type="InterPro" id="IPR040097">
    <property type="entry name" value="FAAL/FAAC"/>
</dbReference>
<evidence type="ECO:0000256" key="8">
    <source>
        <dbReference type="SAM" id="MobiDB-lite"/>
    </source>
</evidence>
<name>A0ABQ3UYQ8_9CHLR</name>
<dbReference type="Gene3D" id="3.30.559.30">
    <property type="entry name" value="Nonribosomal peptide synthetase, condensation domain"/>
    <property type="match status" value="1"/>
</dbReference>
<dbReference type="SUPFAM" id="SSF47336">
    <property type="entry name" value="ACP-like"/>
    <property type="match status" value="1"/>
</dbReference>
<dbReference type="Pfam" id="PF00550">
    <property type="entry name" value="PP-binding"/>
    <property type="match status" value="1"/>
</dbReference>
<dbReference type="RefSeq" id="WP_201374210.1">
    <property type="nucleotide sequence ID" value="NZ_BNJG01000002.1"/>
</dbReference>
<organism evidence="10 11">
    <name type="scientific">Ktedonobacter robiniae</name>
    <dbReference type="NCBI Taxonomy" id="2778365"/>
    <lineage>
        <taxon>Bacteria</taxon>
        <taxon>Bacillati</taxon>
        <taxon>Chloroflexota</taxon>
        <taxon>Ktedonobacteria</taxon>
        <taxon>Ktedonobacterales</taxon>
        <taxon>Ktedonobacteraceae</taxon>
        <taxon>Ktedonobacter</taxon>
    </lineage>
</organism>
<dbReference type="InterPro" id="IPR009081">
    <property type="entry name" value="PP-bd_ACP"/>
</dbReference>
<dbReference type="InterPro" id="IPR023213">
    <property type="entry name" value="CAT-like_dom_sf"/>
</dbReference>
<dbReference type="PANTHER" id="PTHR22754:SF32">
    <property type="entry name" value="DISCO-INTERACTING PROTEIN 2"/>
    <property type="match status" value="1"/>
</dbReference>
<keyword evidence="4" id="KW-0597">Phosphoprotein</keyword>
<dbReference type="InterPro" id="IPR020845">
    <property type="entry name" value="AMP-binding_CS"/>
</dbReference>
<dbReference type="InterPro" id="IPR025110">
    <property type="entry name" value="AMP-bd_C"/>
</dbReference>
<dbReference type="CDD" id="cd05931">
    <property type="entry name" value="FAAL"/>
    <property type="match status" value="1"/>
</dbReference>
<evidence type="ECO:0000256" key="7">
    <source>
        <dbReference type="ARBA" id="ARBA00023098"/>
    </source>
</evidence>
<dbReference type="Pfam" id="PF00668">
    <property type="entry name" value="Condensation"/>
    <property type="match status" value="1"/>
</dbReference>
<evidence type="ECO:0000256" key="2">
    <source>
        <dbReference type="ARBA" id="ARBA00006432"/>
    </source>
</evidence>
<dbReference type="Proteomes" id="UP000654345">
    <property type="component" value="Unassembled WGS sequence"/>
</dbReference>
<dbReference type="Gene3D" id="3.40.50.12780">
    <property type="entry name" value="N-terminal domain of ligase-like"/>
    <property type="match status" value="1"/>
</dbReference>
<sequence>MKKELYDERIGHCTTHVELLRTRARIDPEKRAYTFLANGEIETESLTYAQLDQQAQRIAALLQQHQINGQPVLLLYQPGLEYLAAFFGCLYAGAIAVPAYPPRLNHNLERLEAIVADAKPVLALSSRTLITTALSKQFSTFSHLGQLHIETTDTLPGELAGLWREPVLDAETLAFLQYSSGSTGKPKGVMVSHRNLLFNHKMLQTALQHPVRAPFVSWLPLFHDMGLIGKALEAIYCDAPCIFMSPFSFLQKPLRWLQAISDYRAYSSFAPNFAYDLCAQQITPEQCEGLDLSHWQNAANAAEPIRSETLERFVRAFAPYGFRREAFFPGYGLAEATLIVTASDSGQLPIVQTVQGDALEQQQVVPASDAAPRARNIVSCGHTWLEQKIIIVDPETRLACPPTQIGEIWVAGPSVAHGYWKNPQATEEIFQARLADTGEGPFLRTGDLGYLTQGELFVTGRLKDLIIAYGRNFYPQDIEVVAEQSHSALRQNSNAAFALDVAGEERVILVQEIERQYRHHDPSEIFAAIRKAVLEQHELHLHGIVLLRPGSIPKTSSGKIQRRACREFLLAHKLPILFADVPPQVAALIEPHNTGTQEHISTAIEAQPSTSFSDKTKQEQKPLNVAAPIQEASASREANARQMQFSLLYFASNEAALSENKYQLFLEGARFADQHQFTAVWIPERHFHPFGGLYPNPSVLAAALAVATNNIRLRAGSVVLPMHHPARVAEEWSVIDNLSSGRVDIAFATGWNPNDFVLAPENYAARKDKLFSDLEIFQKLWRGEAITWTNGVGKETSIKIYPQPLQAELTPWITCTGNPERFVEAGALGANILTGLLFQSVEELAEKIRLYREARAKHGHDPEQGHVTLMLHTFVAEELEEVRARVRQPFTEYLESSVDLWRHGSEKLDNLTSQEREKVLSYAFERYFHTHALFGTPQSCEKMVERLSEIGVDEIASLIDFGMDFDSVMDGLHWLNVLRKRYQKRILPQQAPLSRESKAPASVQEIPEPPLPEMKPSNLSFQEQQPEILHSYLRRQIAQVLERPEQALGSTIDLRGLGLDSLKVMSVVNNCQRDLQITIDAGLFYQYTSLDELVRHLTSDDQQDRQHQNNGEQATKSHLPTVRRQERQIYFPQSFAQQRLWFLSQLQPDNIAYNVPTAIRINGKLDVHALQRSLEEIIRRHEILRTTFGVHQGQPVQIIGAPTSFPLALIDISASASQQLQEDIQQWAHQEFQRPFDLTHGPLIRATLLQIGAADALLLLTYHHIIMDGWSKGILLQELKTLYSAFVAGQPSPLADLSIQYADFAVWQTEWLHTSNTQATTEYRLISLGEHEQTPLSKQLRYWKQQLAGPLPVLELPTDRSRPPIQTSHGAHLPINIPEKLMHDLQALSQREGVTLFMTLLASFQLLLARYSGQEDILTGSPIAGRTRAETEALIGFFVNALVLRTNFSGNPTFQEVLHRVREVCLSAYAHQDVPFEQVVEAVYPVRDLSRSPLFQVMFGLHEAAWWLEADVAGLQLRQVEIESNISVFDITWSMTTGDLGLSSTIRTSLRKAQSLEWWSIGTNSCALLLRGQTNI</sequence>
<reference evidence="10 11" key="1">
    <citation type="journal article" date="2021" name="Int. J. Syst. Evol. Microbiol.">
        <title>Reticulibacter mediterranei gen. nov., sp. nov., within the new family Reticulibacteraceae fam. nov., and Ktedonospora formicarum gen. nov., sp. nov., Ktedonobacter robiniae sp. nov., Dictyobacter formicarum sp. nov. and Dictyobacter arantiisoli sp. nov., belonging to the class Ktedonobacteria.</title>
        <authorList>
            <person name="Yabe S."/>
            <person name="Zheng Y."/>
            <person name="Wang C.M."/>
            <person name="Sakai Y."/>
            <person name="Abe K."/>
            <person name="Yokota A."/>
            <person name="Donadio S."/>
            <person name="Cavaletti L."/>
            <person name="Monciardini P."/>
        </authorList>
    </citation>
    <scope>NUCLEOTIDE SEQUENCE [LARGE SCALE GENOMIC DNA]</scope>
    <source>
        <strain evidence="10 11">SOSP1-30</strain>
    </source>
</reference>
<evidence type="ECO:0000256" key="5">
    <source>
        <dbReference type="ARBA" id="ARBA00022598"/>
    </source>
</evidence>
<dbReference type="PROSITE" id="PS50075">
    <property type="entry name" value="CARRIER"/>
    <property type="match status" value="1"/>
</dbReference>
<evidence type="ECO:0000313" key="11">
    <source>
        <dbReference type="Proteomes" id="UP000654345"/>
    </source>
</evidence>
<evidence type="ECO:0000256" key="1">
    <source>
        <dbReference type="ARBA" id="ARBA00001957"/>
    </source>
</evidence>
<dbReference type="InterPro" id="IPR000873">
    <property type="entry name" value="AMP-dep_synth/lig_dom"/>
</dbReference>
<comment type="cofactor">
    <cofactor evidence="1">
        <name>pantetheine 4'-phosphate</name>
        <dbReference type="ChEBI" id="CHEBI:47942"/>
    </cofactor>
</comment>
<feature type="region of interest" description="Disordered" evidence="8">
    <location>
        <begin position="989"/>
        <end position="1015"/>
    </location>
</feature>
<evidence type="ECO:0000256" key="6">
    <source>
        <dbReference type="ARBA" id="ARBA00022832"/>
    </source>
</evidence>
<dbReference type="Pfam" id="PF00296">
    <property type="entry name" value="Bac_luciferase"/>
    <property type="match status" value="1"/>
</dbReference>
<keyword evidence="11" id="KW-1185">Reference proteome</keyword>
<keyword evidence="6" id="KW-0276">Fatty acid metabolism</keyword>
<dbReference type="Pfam" id="PF23024">
    <property type="entry name" value="AMP-dom_DIP2-like"/>
    <property type="match status" value="1"/>
</dbReference>
<keyword evidence="5" id="KW-0436">Ligase</keyword>
<dbReference type="InterPro" id="IPR020806">
    <property type="entry name" value="PKS_PP-bd"/>
</dbReference>
<dbReference type="InterPro" id="IPR042099">
    <property type="entry name" value="ANL_N_sf"/>
</dbReference>
<dbReference type="SUPFAM" id="SSF52777">
    <property type="entry name" value="CoA-dependent acyltransferases"/>
    <property type="match status" value="2"/>
</dbReference>
<dbReference type="PROSITE" id="PS00455">
    <property type="entry name" value="AMP_BINDING"/>
    <property type="match status" value="1"/>
</dbReference>
<gene>
    <name evidence="10" type="ORF">KSB_64030</name>
</gene>
<keyword evidence="3" id="KW-0596">Phosphopantetheine</keyword>
<dbReference type="InterPro" id="IPR024011">
    <property type="entry name" value="Biosynth_lucif-like_mOase_dom"/>
</dbReference>
<proteinExistence type="inferred from homology"/>
<dbReference type="InterPro" id="IPR001242">
    <property type="entry name" value="Condensation_dom"/>
</dbReference>
<comment type="similarity">
    <text evidence="2">Belongs to the ATP-dependent AMP-binding enzyme family.</text>
</comment>
<dbReference type="SUPFAM" id="SSF56801">
    <property type="entry name" value="Acetyl-CoA synthetase-like"/>
    <property type="match status" value="1"/>
</dbReference>
<evidence type="ECO:0000256" key="4">
    <source>
        <dbReference type="ARBA" id="ARBA00022553"/>
    </source>
</evidence>
<feature type="domain" description="Carrier" evidence="9">
    <location>
        <begin position="1024"/>
        <end position="1101"/>
    </location>
</feature>
<protein>
    <recommendedName>
        <fullName evidence="9">Carrier domain-containing protein</fullName>
    </recommendedName>
</protein>
<dbReference type="InterPro" id="IPR045851">
    <property type="entry name" value="AMP-bd_C_sf"/>
</dbReference>
<dbReference type="SMART" id="SM00823">
    <property type="entry name" value="PKS_PP"/>
    <property type="match status" value="1"/>
</dbReference>
<accession>A0ABQ3UYQ8</accession>
<dbReference type="NCBIfam" id="TIGR04020">
    <property type="entry name" value="seco_metab_LLM"/>
    <property type="match status" value="1"/>
</dbReference>
<dbReference type="CDD" id="cd19531">
    <property type="entry name" value="LCL_NRPS-like"/>
    <property type="match status" value="1"/>
</dbReference>
<evidence type="ECO:0000256" key="3">
    <source>
        <dbReference type="ARBA" id="ARBA00022450"/>
    </source>
</evidence>
<dbReference type="Gene3D" id="1.10.1200.10">
    <property type="entry name" value="ACP-like"/>
    <property type="match status" value="1"/>
</dbReference>
<dbReference type="SUPFAM" id="SSF51679">
    <property type="entry name" value="Bacterial luciferase-like"/>
    <property type="match status" value="1"/>
</dbReference>
<dbReference type="EMBL" id="BNJG01000002">
    <property type="protein sequence ID" value="GHO57928.1"/>
    <property type="molecule type" value="Genomic_DNA"/>
</dbReference>
<dbReference type="Gene3D" id="3.30.300.30">
    <property type="match status" value="1"/>
</dbReference>
<dbReference type="InterPro" id="IPR011251">
    <property type="entry name" value="Luciferase-like_dom"/>
</dbReference>
<dbReference type="Gene3D" id="3.30.559.10">
    <property type="entry name" value="Chloramphenicol acetyltransferase-like domain"/>
    <property type="match status" value="1"/>
</dbReference>
<dbReference type="PANTHER" id="PTHR22754">
    <property type="entry name" value="DISCO-INTERACTING PROTEIN 2 DIP2 -RELATED"/>
    <property type="match status" value="1"/>
</dbReference>
<dbReference type="Pfam" id="PF00501">
    <property type="entry name" value="AMP-binding"/>
    <property type="match status" value="1"/>
</dbReference>
<comment type="caution">
    <text evidence="10">The sequence shown here is derived from an EMBL/GenBank/DDBJ whole genome shotgun (WGS) entry which is preliminary data.</text>
</comment>
<keyword evidence="7" id="KW-0443">Lipid metabolism</keyword>
<dbReference type="Gene3D" id="3.20.20.30">
    <property type="entry name" value="Luciferase-like domain"/>
    <property type="match status" value="1"/>
</dbReference>
<dbReference type="InterPro" id="IPR036661">
    <property type="entry name" value="Luciferase-like_sf"/>
</dbReference>
<dbReference type="InterPro" id="IPR036736">
    <property type="entry name" value="ACP-like_sf"/>
</dbReference>